<proteinExistence type="inferred from homology"/>
<comment type="catalytic activity">
    <reaction evidence="13">
        <text>N(4)-{beta-D-GlcNAc-(1-&gt;2)-[beta-D-GlcNAc-(1-&gt;4)]-alpha-D-Man-(1-&gt;3)-[beta-D-GlcNAc-(1-&gt;2)-alpha-D-Man-(1-&gt;6)]-beta-D-Man-(1-&gt;4)-beta-D-GlcNAc-(1-&gt;4)-beta-D-GlcNAc}-L-asparaginyl-[protein] + UDP-N-acetyl-alpha-D-glucosamine = N(4)-{beta-D-GlcNAc-(1-&gt;2)-[beta-D-GlcNAc-(1-&gt;4)]-alpha-D-Man-(1-&gt;3)-[beta-D-GlcNAc-(1-&gt;2)-[beta-D-GlcNAc-(1-&gt;6)]-alpha-D-Man-(1-&gt;6)]-beta-D-Man-(1-&gt;4)-beta-D-GlcNAc-(1-&gt;4)-beta-D-GlcNAc}-L-asparaginyl-[protein] + UDP + H(+)</text>
        <dbReference type="Rhea" id="RHEA:16921"/>
        <dbReference type="Rhea" id="RHEA-COMP:14374"/>
        <dbReference type="Rhea" id="RHEA-COMP:14377"/>
        <dbReference type="ChEBI" id="CHEBI:15378"/>
        <dbReference type="ChEBI" id="CHEBI:57705"/>
        <dbReference type="ChEBI" id="CHEBI:58223"/>
        <dbReference type="ChEBI" id="CHEBI:139507"/>
        <dbReference type="ChEBI" id="CHEBI:139510"/>
        <dbReference type="EC" id="2.4.1.155"/>
    </reaction>
</comment>
<keyword evidence="7" id="KW-0812">Transmembrane</keyword>
<gene>
    <name evidence="15" type="ORF">N323_07016</name>
</gene>
<dbReference type="GO" id="GO:0000139">
    <property type="term" value="C:Golgi membrane"/>
    <property type="evidence" value="ECO:0007669"/>
    <property type="project" value="UniProtKB-SubCell"/>
</dbReference>
<keyword evidence="12" id="KW-0325">Glycoprotein</keyword>
<dbReference type="Proteomes" id="UP000053745">
    <property type="component" value="Unassembled WGS sequence"/>
</dbReference>
<comment type="similarity">
    <text evidence="3">Belongs to the glycosyltransferase 18 family.</text>
</comment>
<dbReference type="InterPro" id="IPR052105">
    <property type="entry name" value="MGAT5_Glycosyltransferase"/>
</dbReference>
<keyword evidence="16" id="KW-1185">Reference proteome</keyword>
<evidence type="ECO:0000256" key="10">
    <source>
        <dbReference type="ARBA" id="ARBA00023034"/>
    </source>
</evidence>
<evidence type="ECO:0000259" key="14">
    <source>
        <dbReference type="Pfam" id="PF15024"/>
    </source>
</evidence>
<evidence type="ECO:0000256" key="1">
    <source>
        <dbReference type="ARBA" id="ARBA00004323"/>
    </source>
</evidence>
<keyword evidence="8" id="KW-0735">Signal-anchor</keyword>
<evidence type="ECO:0000256" key="12">
    <source>
        <dbReference type="ARBA" id="ARBA00023180"/>
    </source>
</evidence>
<evidence type="ECO:0000256" key="6">
    <source>
        <dbReference type="ARBA" id="ARBA00022679"/>
    </source>
</evidence>
<evidence type="ECO:0000256" key="2">
    <source>
        <dbReference type="ARBA" id="ARBA00004922"/>
    </source>
</evidence>
<dbReference type="PANTHER" id="PTHR15075">
    <property type="entry name" value="ALPHA-MANNOSIDE BETA-1,6-N-ACETYLGLUCOSAMINYLTRANSFERASE"/>
    <property type="match status" value="1"/>
</dbReference>
<dbReference type="GO" id="GO:0006487">
    <property type="term" value="P:protein N-linked glycosylation"/>
    <property type="evidence" value="ECO:0007669"/>
    <property type="project" value="TreeGrafter"/>
</dbReference>
<protein>
    <recommendedName>
        <fullName evidence="4">alpha-1,6-mannosyl-glycoprotein 6-beta-N-acetylglucosaminyltransferase</fullName>
        <ecNumber evidence="4">2.4.1.155</ecNumber>
    </recommendedName>
</protein>
<dbReference type="AlphaFoldDB" id="A0A091LC02"/>
<name>A0A091LC02_CATAU</name>
<reference evidence="15 16" key="1">
    <citation type="submission" date="2014-04" db="EMBL/GenBank/DDBJ databases">
        <title>Genome evolution of avian class.</title>
        <authorList>
            <person name="Zhang G."/>
            <person name="Li C."/>
        </authorList>
    </citation>
    <scope>NUCLEOTIDE SEQUENCE [LARGE SCALE GENOMIC DNA]</scope>
    <source>
        <strain evidence="15">BGI_N323</strain>
    </source>
</reference>
<organism evidence="15 16">
    <name type="scientific">Cathartes aura</name>
    <name type="common">Turkey vulture</name>
    <name type="synonym">Vultur aura</name>
    <dbReference type="NCBI Taxonomy" id="43455"/>
    <lineage>
        <taxon>Eukaryota</taxon>
        <taxon>Metazoa</taxon>
        <taxon>Chordata</taxon>
        <taxon>Craniata</taxon>
        <taxon>Vertebrata</taxon>
        <taxon>Euteleostomi</taxon>
        <taxon>Archelosauria</taxon>
        <taxon>Archosauria</taxon>
        <taxon>Dinosauria</taxon>
        <taxon>Saurischia</taxon>
        <taxon>Theropoda</taxon>
        <taxon>Coelurosauria</taxon>
        <taxon>Aves</taxon>
        <taxon>Neognathae</taxon>
        <taxon>Neoaves</taxon>
        <taxon>Telluraves</taxon>
        <taxon>Accipitrimorphae</taxon>
        <taxon>Accipitriformes</taxon>
        <taxon>Cathartidae</taxon>
        <taxon>Cathartes</taxon>
    </lineage>
</organism>
<evidence type="ECO:0000256" key="13">
    <source>
        <dbReference type="ARBA" id="ARBA00048243"/>
    </source>
</evidence>
<keyword evidence="11" id="KW-0472">Membrane</keyword>
<dbReference type="PANTHER" id="PTHR15075:SF5">
    <property type="entry name" value="ALPHA-1,6-MANNOSYLGLYCOPROTEIN 6-BETA-N-ACETYLGLUCOSAMINYLTRANSFERASE A"/>
    <property type="match status" value="1"/>
</dbReference>
<evidence type="ECO:0000256" key="8">
    <source>
        <dbReference type="ARBA" id="ARBA00022968"/>
    </source>
</evidence>
<accession>A0A091LC02</accession>
<keyword evidence="9" id="KW-1133">Transmembrane helix</keyword>
<evidence type="ECO:0000313" key="15">
    <source>
        <dbReference type="EMBL" id="KFP53894.1"/>
    </source>
</evidence>
<evidence type="ECO:0000256" key="4">
    <source>
        <dbReference type="ARBA" id="ARBA00012671"/>
    </source>
</evidence>
<dbReference type="InterPro" id="IPR026116">
    <property type="entry name" value="GT18_cat"/>
</dbReference>
<dbReference type="EC" id="2.4.1.155" evidence="4"/>
<keyword evidence="5 15" id="KW-0328">Glycosyltransferase</keyword>
<dbReference type="EMBL" id="KL315465">
    <property type="protein sequence ID" value="KFP53894.1"/>
    <property type="molecule type" value="Genomic_DNA"/>
</dbReference>
<evidence type="ECO:0000256" key="9">
    <source>
        <dbReference type="ARBA" id="ARBA00022989"/>
    </source>
</evidence>
<feature type="non-terminal residue" evidence="15">
    <location>
        <position position="1"/>
    </location>
</feature>
<feature type="non-terminal residue" evidence="15">
    <location>
        <position position="50"/>
    </location>
</feature>
<evidence type="ECO:0000256" key="3">
    <source>
        <dbReference type="ARBA" id="ARBA00007477"/>
    </source>
</evidence>
<evidence type="ECO:0000256" key="5">
    <source>
        <dbReference type="ARBA" id="ARBA00022676"/>
    </source>
</evidence>
<dbReference type="UniPathway" id="UPA00378"/>
<feature type="domain" description="Glycosyltransferase family 18 catalytic" evidence="14">
    <location>
        <begin position="1"/>
        <end position="50"/>
    </location>
</feature>
<evidence type="ECO:0000313" key="16">
    <source>
        <dbReference type="Proteomes" id="UP000053745"/>
    </source>
</evidence>
<keyword evidence="10" id="KW-0333">Golgi apparatus</keyword>
<evidence type="ECO:0000256" key="11">
    <source>
        <dbReference type="ARBA" id="ARBA00023136"/>
    </source>
</evidence>
<keyword evidence="6 15" id="KW-0808">Transferase</keyword>
<comment type="pathway">
    <text evidence="2">Protein modification; protein glycosylation.</text>
</comment>
<comment type="subcellular location">
    <subcellularLocation>
        <location evidence="1">Golgi apparatus membrane</location>
        <topology evidence="1">Single-pass type II membrane protein</topology>
    </subcellularLocation>
</comment>
<sequence length="50" mass="5761">DKKAYLDIIHTYMEVHGTVHGTSTIYIPSYVKNHGILSGRDLQFLLRETK</sequence>
<evidence type="ECO:0000256" key="7">
    <source>
        <dbReference type="ARBA" id="ARBA00022692"/>
    </source>
</evidence>
<dbReference type="Pfam" id="PF15024">
    <property type="entry name" value="Glyco_transf_18"/>
    <property type="match status" value="1"/>
</dbReference>
<dbReference type="OrthoDB" id="9242190at2759"/>
<dbReference type="GO" id="GO:0030144">
    <property type="term" value="F:alpha-1,6-mannosylglycoprotein 6-beta-N-acetylglucosaminyltransferase activity"/>
    <property type="evidence" value="ECO:0007669"/>
    <property type="project" value="UniProtKB-EC"/>
</dbReference>